<dbReference type="EMBL" id="LN899823">
    <property type="protein sequence ID" value="CUV26188.1"/>
    <property type="molecule type" value="Genomic_DNA"/>
</dbReference>
<evidence type="ECO:0000256" key="2">
    <source>
        <dbReference type="ARBA" id="ARBA00023315"/>
    </source>
</evidence>
<evidence type="ECO:0000256" key="6">
    <source>
        <dbReference type="SAM" id="MobiDB-lite"/>
    </source>
</evidence>
<comment type="similarity">
    <text evidence="3">Belongs to the acetyltransferase YopJ family.</text>
</comment>
<proteinExistence type="inferred from homology"/>
<keyword evidence="1" id="KW-0808">Transferase</keyword>
<dbReference type="InterPro" id="IPR005083">
    <property type="entry name" value="YopJ-like"/>
</dbReference>
<dbReference type="GO" id="GO:0016746">
    <property type="term" value="F:acyltransferase activity"/>
    <property type="evidence" value="ECO:0007669"/>
    <property type="project" value="UniProtKB-KW"/>
</dbReference>
<accession>A0A0S4UVN4</accession>
<sequence length="368" mass="41068">MKRLFRALGVSQPTRTYTPTTDTTSPAAATPESSRNSSPESSRSPSPVRFRSRNHPDLSELPSRPRRKAEALAESIQSARERGGDPEFISYAETTLSNLASHTQPSVMETNLDIRHLDTIVQSYRYNNLNLEAFNSKDAFVASLVAGQGSGRAERAVVRDYPNLHHFAADVRHHEDGRTTVIILEPASAGNQENLPGYTELASALRYNLGSQCRMVVIEAEAQKSLSDCVAFALDFALVAYQERRTTFDQWHENLAAYGTIADNGVQDKKYGPFDRGLYHNYGIHLIKGWGVLPPVFYKHAHSRETLKGVEKRQPGSLETDVSTGRNKDGAESLEERMEAFSDRHGFRPRNISIEASRARKIRHALES</sequence>
<evidence type="ECO:0000256" key="4">
    <source>
        <dbReference type="ARBA" id="ARBA00048364"/>
    </source>
</evidence>
<evidence type="ECO:0000313" key="8">
    <source>
        <dbReference type="EMBL" id="CUV32085.1"/>
    </source>
</evidence>
<organism evidence="7">
    <name type="scientific">Ralstonia solanacearum</name>
    <name type="common">Pseudomonas solanacearum</name>
    <dbReference type="NCBI Taxonomy" id="305"/>
    <lineage>
        <taxon>Bacteria</taxon>
        <taxon>Pseudomonadati</taxon>
        <taxon>Pseudomonadota</taxon>
        <taxon>Betaproteobacteria</taxon>
        <taxon>Burkholderiales</taxon>
        <taxon>Burkholderiaceae</taxon>
        <taxon>Ralstonia</taxon>
        <taxon>Ralstonia solanacearum species complex</taxon>
    </lineage>
</organism>
<dbReference type="EMBL" id="LN899825">
    <property type="protein sequence ID" value="CUV37099.1"/>
    <property type="molecule type" value="Genomic_DNA"/>
</dbReference>
<evidence type="ECO:0000256" key="5">
    <source>
        <dbReference type="ARBA" id="ARBA00048662"/>
    </source>
</evidence>
<comment type="catalytic activity">
    <reaction evidence="4">
        <text>L-threonyl-[protein] + acetyl-CoA = O-acetyl-L-threonyl-[protein] + CoA</text>
        <dbReference type="Rhea" id="RHEA:65340"/>
        <dbReference type="Rhea" id="RHEA-COMP:11060"/>
        <dbReference type="Rhea" id="RHEA-COMP:16780"/>
        <dbReference type="ChEBI" id="CHEBI:30013"/>
        <dbReference type="ChEBI" id="CHEBI:57287"/>
        <dbReference type="ChEBI" id="CHEBI:57288"/>
        <dbReference type="ChEBI" id="CHEBI:141025"/>
    </reaction>
    <physiologicalReaction direction="left-to-right" evidence="4">
        <dbReference type="Rhea" id="RHEA:65341"/>
    </physiologicalReaction>
</comment>
<evidence type="ECO:0000313" key="10">
    <source>
        <dbReference type="EMBL" id="CUV41212.1"/>
    </source>
</evidence>
<dbReference type="EMBL" id="LN899826">
    <property type="protein sequence ID" value="CUV41212.1"/>
    <property type="molecule type" value="Genomic_DNA"/>
</dbReference>
<protein>
    <submittedName>
        <fullName evidence="7">Avirulence protein AvrRxv</fullName>
    </submittedName>
</protein>
<dbReference type="NCBIfam" id="NF041334">
    <property type="entry name" value="XopJ"/>
    <property type="match status" value="1"/>
</dbReference>
<keyword evidence="2" id="KW-0012">Acyltransferase</keyword>
<evidence type="ECO:0000256" key="3">
    <source>
        <dbReference type="ARBA" id="ARBA00023785"/>
    </source>
</evidence>
<evidence type="ECO:0000313" key="9">
    <source>
        <dbReference type="EMBL" id="CUV37099.1"/>
    </source>
</evidence>
<feature type="compositionally biased region" description="Low complexity" evidence="6">
    <location>
        <begin position="13"/>
        <end position="49"/>
    </location>
</feature>
<dbReference type="EMBL" id="LN899824">
    <property type="protein sequence ID" value="CUV32085.1"/>
    <property type="molecule type" value="Genomic_DNA"/>
</dbReference>
<feature type="region of interest" description="Disordered" evidence="6">
    <location>
        <begin position="1"/>
        <end position="86"/>
    </location>
</feature>
<dbReference type="AlphaFoldDB" id="A0A0S4UVN4"/>
<comment type="catalytic activity">
    <reaction evidence="5">
        <text>L-seryl-[protein] + acetyl-CoA = O-acetyl-L-seryl-[protein] + CoA</text>
        <dbReference type="Rhea" id="RHEA:59392"/>
        <dbReference type="Rhea" id="RHEA-COMP:9863"/>
        <dbReference type="Rhea" id="RHEA-COMP:15352"/>
        <dbReference type="ChEBI" id="CHEBI:29999"/>
        <dbReference type="ChEBI" id="CHEBI:57287"/>
        <dbReference type="ChEBI" id="CHEBI:57288"/>
        <dbReference type="ChEBI" id="CHEBI:141128"/>
    </reaction>
    <physiologicalReaction direction="left-to-right" evidence="5">
        <dbReference type="Rhea" id="RHEA:59393"/>
    </physiologicalReaction>
</comment>
<name>A0A0S4UVN4_RALSL</name>
<feature type="region of interest" description="Disordered" evidence="6">
    <location>
        <begin position="308"/>
        <end position="334"/>
    </location>
</feature>
<evidence type="ECO:0000313" key="7">
    <source>
        <dbReference type="EMBL" id="CUV26188.1"/>
    </source>
</evidence>
<evidence type="ECO:0000313" key="11">
    <source>
        <dbReference type="EMBL" id="CUV61749.1"/>
    </source>
</evidence>
<reference evidence="7" key="1">
    <citation type="submission" date="2015-10" db="EMBL/GenBank/DDBJ databases">
        <authorList>
            <person name="Gilbert D.G."/>
        </authorList>
    </citation>
    <scope>NUCLEOTIDE SEQUENCE</scope>
    <source>
        <strain evidence="7">Phyl III-seqv23</strain>
    </source>
</reference>
<dbReference type="EMBL" id="LN899822">
    <property type="protein sequence ID" value="CUV61749.1"/>
    <property type="molecule type" value="Genomic_DNA"/>
</dbReference>
<gene>
    <name evidence="7" type="primary">avrRxv</name>
    <name evidence="11" type="ORF">RD1301_v1_1740001</name>
    <name evidence="7" type="ORF">RUN1744_v1_1270053</name>
    <name evidence="8" type="ORF">RUN1985_v1_1560006</name>
    <name evidence="9" type="ORF">TD1301_v1_2760003</name>
    <name evidence="10" type="ORF">TF3108_v1_700054</name>
</gene>
<evidence type="ECO:0000256" key="1">
    <source>
        <dbReference type="ARBA" id="ARBA00022679"/>
    </source>
</evidence>
<dbReference type="InterPro" id="IPR053633">
    <property type="entry name" value="Ser/Thr_acetyltransferase"/>
</dbReference>
<dbReference type="Pfam" id="PF03421">
    <property type="entry name" value="Acetyltransf_14"/>
    <property type="match status" value="1"/>
</dbReference>